<evidence type="ECO:0000313" key="6">
    <source>
        <dbReference type="EMBL" id="OQE26646.1"/>
    </source>
</evidence>
<dbReference type="STRING" id="303698.A0A1V6TKF4"/>
<evidence type="ECO:0000313" key="7">
    <source>
        <dbReference type="Proteomes" id="UP000191285"/>
    </source>
</evidence>
<evidence type="ECO:0000256" key="3">
    <source>
        <dbReference type="PROSITE-ProRule" id="PRU01331"/>
    </source>
</evidence>
<comment type="caution">
    <text evidence="6">The sequence shown here is derived from an EMBL/GenBank/DDBJ whole genome shotgun (WGS) entry which is preliminary data.</text>
</comment>
<dbReference type="PANTHER" id="PTHR43785">
    <property type="entry name" value="GAMMA-GLUTAMYLPUTRESCINE SYNTHETASE"/>
    <property type="match status" value="1"/>
</dbReference>
<dbReference type="Pfam" id="PF00120">
    <property type="entry name" value="Gln-synt_C"/>
    <property type="match status" value="1"/>
</dbReference>
<dbReference type="EMBL" id="MLKD01000005">
    <property type="protein sequence ID" value="OQE26646.1"/>
    <property type="molecule type" value="Genomic_DNA"/>
</dbReference>
<dbReference type="GO" id="GO:0004356">
    <property type="term" value="F:glutamine synthetase activity"/>
    <property type="evidence" value="ECO:0007669"/>
    <property type="project" value="InterPro"/>
</dbReference>
<evidence type="ECO:0000256" key="2">
    <source>
        <dbReference type="ARBA" id="ARBA00022598"/>
    </source>
</evidence>
<dbReference type="PROSITE" id="PS51987">
    <property type="entry name" value="GS_CATALYTIC"/>
    <property type="match status" value="1"/>
</dbReference>
<organism evidence="6 7">
    <name type="scientific">Penicillium steckii</name>
    <dbReference type="NCBI Taxonomy" id="303698"/>
    <lineage>
        <taxon>Eukaryota</taxon>
        <taxon>Fungi</taxon>
        <taxon>Dikarya</taxon>
        <taxon>Ascomycota</taxon>
        <taxon>Pezizomycotina</taxon>
        <taxon>Eurotiomycetes</taxon>
        <taxon>Eurotiomycetidae</taxon>
        <taxon>Eurotiales</taxon>
        <taxon>Aspergillaceae</taxon>
        <taxon>Penicillium</taxon>
    </lineage>
</organism>
<dbReference type="Gene3D" id="3.30.590.10">
    <property type="entry name" value="Glutamine synthetase/guanido kinase, catalytic domain"/>
    <property type="match status" value="1"/>
</dbReference>
<dbReference type="PANTHER" id="PTHR43785:SF2">
    <property type="entry name" value="TYPE-1 GLUTAMINE SYNTHETASE 1"/>
    <property type="match status" value="1"/>
</dbReference>
<dbReference type="SMART" id="SM01230">
    <property type="entry name" value="Gln-synt_C"/>
    <property type="match status" value="1"/>
</dbReference>
<dbReference type="OrthoDB" id="3364440at2759"/>
<keyword evidence="2" id="KW-0436">Ligase</keyword>
<evidence type="ECO:0000256" key="1">
    <source>
        <dbReference type="ARBA" id="ARBA00021364"/>
    </source>
</evidence>
<name>A0A1V6TKF4_9EURO</name>
<proteinExistence type="inferred from homology"/>
<dbReference type="InterPro" id="IPR008146">
    <property type="entry name" value="Gln_synth_cat_dom"/>
</dbReference>
<dbReference type="SUPFAM" id="SSF55931">
    <property type="entry name" value="Glutamine synthetase/guanido kinase"/>
    <property type="match status" value="1"/>
</dbReference>
<comment type="similarity">
    <text evidence="3 4">Belongs to the glutamine synthetase family.</text>
</comment>
<protein>
    <recommendedName>
        <fullName evidence="1">Glutamine synthetase</fullName>
    </recommendedName>
</protein>
<dbReference type="GO" id="GO:0006542">
    <property type="term" value="P:glutamine biosynthetic process"/>
    <property type="evidence" value="ECO:0007669"/>
    <property type="project" value="InterPro"/>
</dbReference>
<evidence type="ECO:0000259" key="5">
    <source>
        <dbReference type="PROSITE" id="PS51987"/>
    </source>
</evidence>
<evidence type="ECO:0000256" key="4">
    <source>
        <dbReference type="RuleBase" id="RU000384"/>
    </source>
</evidence>
<dbReference type="AlphaFoldDB" id="A0A1V6TKF4"/>
<dbReference type="Proteomes" id="UP000191285">
    <property type="component" value="Unassembled WGS sequence"/>
</dbReference>
<feature type="domain" description="GS catalytic" evidence="5">
    <location>
        <begin position="138"/>
        <end position="450"/>
    </location>
</feature>
<accession>A0A1V6TKF4</accession>
<dbReference type="InterPro" id="IPR036651">
    <property type="entry name" value="Gln_synt_N_sf"/>
</dbReference>
<sequence>MTILEHSAYNMDSQALAIESPIPLEAFLSSNPDIKFIRIQWQDFSGILRTRICAAKHLLQITKSNKPLGIGSIALQFAADSSFAPGFNQKGLNWFHPCWSSLRRIAQPENQRLSYASVMCEISESFTPGDPESFNLCPRRALVNTIKRAKDVHGLDVLVGFELEFMIVKMTEENRFNLFGSSSGCYTVAGLRHPAYELVEECVAALIDHGVEVQAVHTEGREGQYEISLGPRSPVEAVEEVLFAQDTIKTIVSKHGYHATMAPKPFFDSQANGLHTHFSIQPTDKADTFLAGILKRLPMICAFTLPYARSYLRVKKFEAGETVSWGTEIRKCPIRKIEDGHWEARCVDATANMYLALSVLISSGIMGMEKRENLWWEDAALTGLELHPACKPLPKCLNEALNLVEEYREELETCMDSKVISHYVPLKKYEMGKLEAMEPNSLNRLFVEQF</sequence>
<dbReference type="InterPro" id="IPR014746">
    <property type="entry name" value="Gln_synth/guanido_kin_cat_dom"/>
</dbReference>
<reference evidence="7" key="1">
    <citation type="journal article" date="2017" name="Nat. Microbiol.">
        <title>Global analysis of biosynthetic gene clusters reveals vast potential of secondary metabolite production in Penicillium species.</title>
        <authorList>
            <person name="Nielsen J.C."/>
            <person name="Grijseels S."/>
            <person name="Prigent S."/>
            <person name="Ji B."/>
            <person name="Dainat J."/>
            <person name="Nielsen K.F."/>
            <person name="Frisvad J.C."/>
            <person name="Workman M."/>
            <person name="Nielsen J."/>
        </authorList>
    </citation>
    <scope>NUCLEOTIDE SEQUENCE [LARGE SCALE GENOMIC DNA]</scope>
    <source>
        <strain evidence="7">IBT 24891</strain>
    </source>
</reference>
<gene>
    <name evidence="6" type="ORF">PENSTE_c005G05767</name>
</gene>
<dbReference type="Gene3D" id="3.10.20.70">
    <property type="entry name" value="Glutamine synthetase, N-terminal domain"/>
    <property type="match status" value="1"/>
</dbReference>
<keyword evidence="7" id="KW-1185">Reference proteome</keyword>